<evidence type="ECO:0000256" key="2">
    <source>
        <dbReference type="ARBA" id="ARBA00022617"/>
    </source>
</evidence>
<gene>
    <name evidence="9" type="ORF">PAI11_41510</name>
</gene>
<name>H0EBC2_9ACTN</name>
<sequence>MRVISDVVRNGLGVESPIVRGIPGEDIASFRFNRRTVYILKHPDYVDHVFHGGVDRYHKSIEYEMLRAAVGLSLFTDEDESWRRHRMMINPVLAKRHLTDLFDLMVDPIERFVARYEDDPAARQPIEMTEAMTELTLDVVGSALFGRGMADLAQQIGSRVTLGLRASERAARLMLAGNPPTPLTRAAVSIIQHVPFLPPPLNQLHDVLSTIDDTVWKVIHDRQANPGRDDDLLGLLLSIRDDDGEPLPLRRVRDEACTFMLAGHETTANAMAWMWHLLAINHEARDRMLAEVDEVLGDRRPAFDDVRRLPWTTACVMEAMRLFSPAWIVPRVCVEDDEIDGHRIRKGSVVIVPVNELHHDERFWPDPEVFDPTRFLPENGRKHHRSAYLPFGGGRRVCAGQSFALIETTLITAMMSRCFTYEILPGHPIAREATMTIRPRYGMPMVARRRATAATREAVAA</sequence>
<dbReference type="PRINTS" id="PR00385">
    <property type="entry name" value="P450"/>
</dbReference>
<dbReference type="GO" id="GO:0016705">
    <property type="term" value="F:oxidoreductase activity, acting on paired donors, with incorporation or reduction of molecular oxygen"/>
    <property type="evidence" value="ECO:0007669"/>
    <property type="project" value="InterPro"/>
</dbReference>
<dbReference type="GO" id="GO:0020037">
    <property type="term" value="F:heme binding"/>
    <property type="evidence" value="ECO:0007669"/>
    <property type="project" value="InterPro"/>
</dbReference>
<dbReference type="InterPro" id="IPR050196">
    <property type="entry name" value="Cytochrome_P450_Monoox"/>
</dbReference>
<evidence type="ECO:0000256" key="1">
    <source>
        <dbReference type="ARBA" id="ARBA00010617"/>
    </source>
</evidence>
<dbReference type="InterPro" id="IPR001128">
    <property type="entry name" value="Cyt_P450"/>
</dbReference>
<dbReference type="PANTHER" id="PTHR24291:SF50">
    <property type="entry name" value="BIFUNCTIONAL ALBAFLAVENONE MONOOXYGENASE_TERPENE SYNTHASE"/>
    <property type="match status" value="1"/>
</dbReference>
<dbReference type="Proteomes" id="UP000005143">
    <property type="component" value="Unassembled WGS sequence"/>
</dbReference>
<feature type="binding site" description="axial binding residue" evidence="7">
    <location>
        <position position="398"/>
    </location>
    <ligand>
        <name>heme</name>
        <dbReference type="ChEBI" id="CHEBI:30413"/>
    </ligand>
    <ligandPart>
        <name>Fe</name>
        <dbReference type="ChEBI" id="CHEBI:18248"/>
    </ligandPart>
</feature>
<dbReference type="PATRIC" id="fig|1097667.3.peg.4116"/>
<keyword evidence="2 7" id="KW-0349">Heme</keyword>
<accession>H0EBC2</accession>
<keyword evidence="4 8" id="KW-0560">Oxidoreductase</keyword>
<dbReference type="PROSITE" id="PS00086">
    <property type="entry name" value="CYTOCHROME_P450"/>
    <property type="match status" value="1"/>
</dbReference>
<dbReference type="GO" id="GO:0004497">
    <property type="term" value="F:monooxygenase activity"/>
    <property type="evidence" value="ECO:0007669"/>
    <property type="project" value="UniProtKB-KW"/>
</dbReference>
<evidence type="ECO:0000256" key="6">
    <source>
        <dbReference type="ARBA" id="ARBA00023033"/>
    </source>
</evidence>
<evidence type="ECO:0000256" key="4">
    <source>
        <dbReference type="ARBA" id="ARBA00023002"/>
    </source>
</evidence>
<dbReference type="PANTHER" id="PTHR24291">
    <property type="entry name" value="CYTOCHROME P450 FAMILY 4"/>
    <property type="match status" value="1"/>
</dbReference>
<keyword evidence="5 7" id="KW-0408">Iron</keyword>
<comment type="similarity">
    <text evidence="1 8">Belongs to the cytochrome P450 family.</text>
</comment>
<dbReference type="InterPro" id="IPR017972">
    <property type="entry name" value="Cyt_P450_CS"/>
</dbReference>
<keyword evidence="10" id="KW-1185">Reference proteome</keyword>
<proteinExistence type="inferred from homology"/>
<keyword evidence="3 7" id="KW-0479">Metal-binding</keyword>
<dbReference type="InterPro" id="IPR036396">
    <property type="entry name" value="Cyt_P450_sf"/>
</dbReference>
<protein>
    <submittedName>
        <fullName evidence="9">Cytochrome P450</fullName>
    </submittedName>
</protein>
<comment type="cofactor">
    <cofactor evidence="7">
        <name>heme</name>
        <dbReference type="ChEBI" id="CHEBI:30413"/>
    </cofactor>
</comment>
<dbReference type="PRINTS" id="PR00463">
    <property type="entry name" value="EP450I"/>
</dbReference>
<dbReference type="EMBL" id="AGUD01000306">
    <property type="protein sequence ID" value="EHN08998.1"/>
    <property type="molecule type" value="Genomic_DNA"/>
</dbReference>
<evidence type="ECO:0000313" key="9">
    <source>
        <dbReference type="EMBL" id="EHN08998.1"/>
    </source>
</evidence>
<dbReference type="InterPro" id="IPR002401">
    <property type="entry name" value="Cyt_P450_E_grp-I"/>
</dbReference>
<evidence type="ECO:0000256" key="3">
    <source>
        <dbReference type="ARBA" id="ARBA00022723"/>
    </source>
</evidence>
<organism evidence="9 10">
    <name type="scientific">Patulibacter medicamentivorans</name>
    <dbReference type="NCBI Taxonomy" id="1097667"/>
    <lineage>
        <taxon>Bacteria</taxon>
        <taxon>Bacillati</taxon>
        <taxon>Actinomycetota</taxon>
        <taxon>Thermoleophilia</taxon>
        <taxon>Solirubrobacterales</taxon>
        <taxon>Patulibacteraceae</taxon>
        <taxon>Patulibacter</taxon>
    </lineage>
</organism>
<comment type="caution">
    <text evidence="9">The sequence shown here is derived from an EMBL/GenBank/DDBJ whole genome shotgun (WGS) entry which is preliminary data.</text>
</comment>
<evidence type="ECO:0000256" key="7">
    <source>
        <dbReference type="PIRSR" id="PIRSR602401-1"/>
    </source>
</evidence>
<dbReference type="Gene3D" id="1.10.630.10">
    <property type="entry name" value="Cytochrome P450"/>
    <property type="match status" value="1"/>
</dbReference>
<keyword evidence="6 8" id="KW-0503">Monooxygenase</keyword>
<evidence type="ECO:0000313" key="10">
    <source>
        <dbReference type="Proteomes" id="UP000005143"/>
    </source>
</evidence>
<reference evidence="9 10" key="1">
    <citation type="journal article" date="2013" name="Biodegradation">
        <title>Quantitative proteomic analysis of ibuprofen-degrading Patulibacter sp. strain I11.</title>
        <authorList>
            <person name="Almeida B."/>
            <person name="Kjeldal H."/>
            <person name="Lolas I."/>
            <person name="Knudsen A.D."/>
            <person name="Carvalho G."/>
            <person name="Nielsen K.L."/>
            <person name="Barreto Crespo M.T."/>
            <person name="Stensballe A."/>
            <person name="Nielsen J.L."/>
        </authorList>
    </citation>
    <scope>NUCLEOTIDE SEQUENCE [LARGE SCALE GENOMIC DNA]</scope>
    <source>
        <strain evidence="9 10">I11</strain>
    </source>
</reference>
<dbReference type="SUPFAM" id="SSF48264">
    <property type="entry name" value="Cytochrome P450"/>
    <property type="match status" value="1"/>
</dbReference>
<evidence type="ECO:0000256" key="5">
    <source>
        <dbReference type="ARBA" id="ARBA00023004"/>
    </source>
</evidence>
<dbReference type="Pfam" id="PF00067">
    <property type="entry name" value="p450"/>
    <property type="match status" value="1"/>
</dbReference>
<dbReference type="GO" id="GO:0005506">
    <property type="term" value="F:iron ion binding"/>
    <property type="evidence" value="ECO:0007669"/>
    <property type="project" value="InterPro"/>
</dbReference>
<dbReference type="AlphaFoldDB" id="H0EBC2"/>
<evidence type="ECO:0000256" key="8">
    <source>
        <dbReference type="RuleBase" id="RU000461"/>
    </source>
</evidence>